<proteinExistence type="predicted"/>
<dbReference type="Proteomes" id="UP001231189">
    <property type="component" value="Unassembled WGS sequence"/>
</dbReference>
<gene>
    <name evidence="2" type="ORF">QYE76_044906</name>
</gene>
<accession>A0AAD8TLI6</accession>
<dbReference type="EMBL" id="JAUUTY010000002">
    <property type="protein sequence ID" value="KAK1684058.1"/>
    <property type="molecule type" value="Genomic_DNA"/>
</dbReference>
<organism evidence="2 3">
    <name type="scientific">Lolium multiflorum</name>
    <name type="common">Italian ryegrass</name>
    <name type="synonym">Lolium perenne subsp. multiflorum</name>
    <dbReference type="NCBI Taxonomy" id="4521"/>
    <lineage>
        <taxon>Eukaryota</taxon>
        <taxon>Viridiplantae</taxon>
        <taxon>Streptophyta</taxon>
        <taxon>Embryophyta</taxon>
        <taxon>Tracheophyta</taxon>
        <taxon>Spermatophyta</taxon>
        <taxon>Magnoliopsida</taxon>
        <taxon>Liliopsida</taxon>
        <taxon>Poales</taxon>
        <taxon>Poaceae</taxon>
        <taxon>BOP clade</taxon>
        <taxon>Pooideae</taxon>
        <taxon>Poodae</taxon>
        <taxon>Poeae</taxon>
        <taxon>Poeae Chloroplast Group 2 (Poeae type)</taxon>
        <taxon>Loliodinae</taxon>
        <taxon>Loliinae</taxon>
        <taxon>Lolium</taxon>
    </lineage>
</organism>
<keyword evidence="3" id="KW-1185">Reference proteome</keyword>
<evidence type="ECO:0000256" key="1">
    <source>
        <dbReference type="SAM" id="SignalP"/>
    </source>
</evidence>
<evidence type="ECO:0000313" key="3">
    <source>
        <dbReference type="Proteomes" id="UP001231189"/>
    </source>
</evidence>
<feature type="signal peptide" evidence="1">
    <location>
        <begin position="1"/>
        <end position="22"/>
    </location>
</feature>
<evidence type="ECO:0000313" key="2">
    <source>
        <dbReference type="EMBL" id="KAK1684058.1"/>
    </source>
</evidence>
<reference evidence="2" key="1">
    <citation type="submission" date="2023-07" db="EMBL/GenBank/DDBJ databases">
        <title>A chromosome-level genome assembly of Lolium multiflorum.</title>
        <authorList>
            <person name="Chen Y."/>
            <person name="Copetti D."/>
            <person name="Kolliker R."/>
            <person name="Studer B."/>
        </authorList>
    </citation>
    <scope>NUCLEOTIDE SEQUENCE</scope>
    <source>
        <strain evidence="2">02402/16</strain>
        <tissue evidence="2">Leaf</tissue>
    </source>
</reference>
<name>A0AAD8TLI6_LOLMU</name>
<evidence type="ECO:0008006" key="4">
    <source>
        <dbReference type="Google" id="ProtNLM"/>
    </source>
</evidence>
<keyword evidence="1" id="KW-0732">Signal</keyword>
<comment type="caution">
    <text evidence="2">The sequence shown here is derived from an EMBL/GenBank/DDBJ whole genome shotgun (WGS) entry which is preliminary data.</text>
</comment>
<protein>
    <recommendedName>
        <fullName evidence="4">Reverse transcriptase zinc-binding domain-containing protein</fullName>
    </recommendedName>
</protein>
<sequence>MRGWRCGVDVGLLIASPAMVYQLVICPLCGVSDEIIDHISLLCPYTVHVWAGVDVALDYHLHTLVLGLSEWWSDAVAVLRGEKHIQSSIATVVFLDSIFKRDHRINLARPVFDATMAPNGSTDLHAYIILHPSSILCSTMPPRISANNMIQLQLRRTILVIQRNNEIVLAICLQSVRVKRSITNVLGIPTTRFPNRIAGICEISLAKEIASDLTV</sequence>
<feature type="chain" id="PRO_5042169563" description="Reverse transcriptase zinc-binding domain-containing protein" evidence="1">
    <location>
        <begin position="23"/>
        <end position="215"/>
    </location>
</feature>
<dbReference type="AlphaFoldDB" id="A0AAD8TLI6"/>